<dbReference type="OrthoDB" id="9793236at2"/>
<comment type="caution">
    <text evidence="3">The sequence shown here is derived from an EMBL/GenBank/DDBJ whole genome shotgun (WGS) entry which is preliminary data.</text>
</comment>
<dbReference type="AlphaFoldDB" id="A0A368TQ75"/>
<dbReference type="SUPFAM" id="SSF56672">
    <property type="entry name" value="DNA/RNA polymerases"/>
    <property type="match status" value="1"/>
</dbReference>
<keyword evidence="4" id="KW-1185">Reference proteome</keyword>
<dbReference type="GO" id="GO:0003964">
    <property type="term" value="F:RNA-directed DNA polymerase activity"/>
    <property type="evidence" value="ECO:0007669"/>
    <property type="project" value="TreeGrafter"/>
</dbReference>
<dbReference type="GO" id="GO:0006315">
    <property type="term" value="P:homing of group II introns"/>
    <property type="evidence" value="ECO:0007669"/>
    <property type="project" value="TreeGrafter"/>
</dbReference>
<dbReference type="InterPro" id="IPR024937">
    <property type="entry name" value="Domain_X"/>
</dbReference>
<proteinExistence type="predicted"/>
<dbReference type="SMART" id="SM00507">
    <property type="entry name" value="HNHc"/>
    <property type="match status" value="1"/>
</dbReference>
<protein>
    <recommendedName>
        <fullName evidence="2">HNH nuclease domain-containing protein</fullName>
    </recommendedName>
</protein>
<accession>A0A368TQ75</accession>
<feature type="region of interest" description="Disordered" evidence="1">
    <location>
        <begin position="1"/>
        <end position="22"/>
    </location>
</feature>
<dbReference type="Pfam" id="PF01348">
    <property type="entry name" value="Intron_maturas2"/>
    <property type="match status" value="1"/>
</dbReference>
<sequence>MESKEPTAVRNPSSRRIESKCRRLREKLDGKTPLRKGEKREDVVRELKSNLKARLTTKHYLDGWIRIKYVRYADDWMIGVTGPKQISEDLKRRAATWLKEELSLDLSEEKTLITHTRTESARFLGTLIKTQKGRLCKSKSNEKNTTRREGTGKISMMAPVPELIRKLADKGFCKKTDHLPIAKANWLSFEEWEIVQRYNAVLNGMLNYYSFVNNRARLQEVVYILQFSLAHTIARRRRSSVRAVFKAGNGHIIAHRNARKGREVVRFCPPGTLKVSGKFLTGIPGLNPDTWDKYFNLRSRSKLGKVCVICSSNDRVQMHHVRHIRKMGDKVKGVTKVMASINRKQIPVCHECHWHIHRGHYDGMPMAWYANLEAAL</sequence>
<dbReference type="EMBL" id="QPIJ01000067">
    <property type="protein sequence ID" value="RCV86322.1"/>
    <property type="molecule type" value="Genomic_DNA"/>
</dbReference>
<gene>
    <name evidence="3" type="ORF">DU506_18620</name>
</gene>
<dbReference type="PANTHER" id="PTHR33642:SF4">
    <property type="entry name" value="COX1_OXI3 INTRON 1 PROTEIN-RELATED"/>
    <property type="match status" value="1"/>
</dbReference>
<dbReference type="Proteomes" id="UP000253204">
    <property type="component" value="Unassembled WGS sequence"/>
</dbReference>
<evidence type="ECO:0000313" key="3">
    <source>
        <dbReference type="EMBL" id="RCV86322.1"/>
    </source>
</evidence>
<dbReference type="RefSeq" id="WP_114488373.1">
    <property type="nucleotide sequence ID" value="NZ_CBCSHM010000071.1"/>
</dbReference>
<dbReference type="InterPro" id="IPR043502">
    <property type="entry name" value="DNA/RNA_pol_sf"/>
</dbReference>
<name>A0A368TQ75_9GAMM</name>
<dbReference type="PANTHER" id="PTHR33642">
    <property type="entry name" value="COX1/OXI3 INTRON 1 PROTEIN-RELATED"/>
    <property type="match status" value="1"/>
</dbReference>
<feature type="domain" description="HNH nuclease" evidence="2">
    <location>
        <begin position="292"/>
        <end position="354"/>
    </location>
</feature>
<organism evidence="3 4">
    <name type="scientific">Vreelandella rituensis</name>
    <dbReference type="NCBI Taxonomy" id="2282306"/>
    <lineage>
        <taxon>Bacteria</taxon>
        <taxon>Pseudomonadati</taxon>
        <taxon>Pseudomonadota</taxon>
        <taxon>Gammaproteobacteria</taxon>
        <taxon>Oceanospirillales</taxon>
        <taxon>Halomonadaceae</taxon>
        <taxon>Vreelandella</taxon>
    </lineage>
</organism>
<reference evidence="3 4" key="1">
    <citation type="submission" date="2018-07" db="EMBL/GenBank/DDBJ databases">
        <title>Halomonas rutogse sp. nov., isolated from Lake TangqianCo on Tibetan Plateau.</title>
        <authorList>
            <person name="Lu H."/>
            <person name="Xing P."/>
            <person name="Wu Q."/>
        </authorList>
    </citation>
    <scope>NUCLEOTIDE SEQUENCE [LARGE SCALE GENOMIC DNA]</scope>
    <source>
        <strain evidence="3 4">TQ8S</strain>
    </source>
</reference>
<dbReference type="GO" id="GO:0006397">
    <property type="term" value="P:mRNA processing"/>
    <property type="evidence" value="ECO:0007669"/>
    <property type="project" value="InterPro"/>
</dbReference>
<evidence type="ECO:0000259" key="2">
    <source>
        <dbReference type="SMART" id="SM00507"/>
    </source>
</evidence>
<dbReference type="InterPro" id="IPR003615">
    <property type="entry name" value="HNH_nuc"/>
</dbReference>
<evidence type="ECO:0000313" key="4">
    <source>
        <dbReference type="Proteomes" id="UP000253204"/>
    </source>
</evidence>
<evidence type="ECO:0000256" key="1">
    <source>
        <dbReference type="SAM" id="MobiDB-lite"/>
    </source>
</evidence>